<dbReference type="EMBL" id="JAHLQJ010000024">
    <property type="protein sequence ID" value="MBU5674299.1"/>
    <property type="molecule type" value="Genomic_DNA"/>
</dbReference>
<keyword evidence="5" id="KW-1185">Reference proteome</keyword>
<sequence>MRQAEHGTKEKILSAALDLFCVDGYSTVSIRDIGKTVGIKESSIYYHFKNKEDILYSLFRKSEQWIQVRKEQFIQALEAVPEVEREKFISAGIAYLEGYLLEENINKLIRLLTIEKQRNAEAAELYRQLLFSVPLDHHKRVFSFMMDKGWMEGDDAEHLAAEYQSKILYVFHKYFSGSVVEATSEERALALLELSSLLGRFFDQYRGGGSLK</sequence>
<protein>
    <submittedName>
        <fullName evidence="4">TetR/AcrR family transcriptional regulator</fullName>
    </submittedName>
</protein>
<evidence type="ECO:0000256" key="1">
    <source>
        <dbReference type="ARBA" id="ARBA00023125"/>
    </source>
</evidence>
<proteinExistence type="predicted"/>
<evidence type="ECO:0000259" key="3">
    <source>
        <dbReference type="PROSITE" id="PS50977"/>
    </source>
</evidence>
<dbReference type="Pfam" id="PF00440">
    <property type="entry name" value="TetR_N"/>
    <property type="match status" value="1"/>
</dbReference>
<feature type="DNA-binding region" description="H-T-H motif" evidence="2">
    <location>
        <begin position="29"/>
        <end position="48"/>
    </location>
</feature>
<evidence type="ECO:0000313" key="4">
    <source>
        <dbReference type="EMBL" id="MBU5674299.1"/>
    </source>
</evidence>
<dbReference type="PROSITE" id="PS50977">
    <property type="entry name" value="HTH_TETR_2"/>
    <property type="match status" value="1"/>
</dbReference>
<reference evidence="4 5" key="1">
    <citation type="submission" date="2021-06" db="EMBL/GenBank/DDBJ databases">
        <authorList>
            <person name="Sun Q."/>
            <person name="Li D."/>
        </authorList>
    </citation>
    <scope>NUCLEOTIDE SEQUENCE [LARGE SCALE GENOMIC DNA]</scope>
    <source>
        <strain evidence="4 5">MSJ-6</strain>
    </source>
</reference>
<dbReference type="RefSeq" id="WP_216480864.1">
    <property type="nucleotide sequence ID" value="NZ_JAHLQJ010000024.1"/>
</dbReference>
<evidence type="ECO:0000256" key="2">
    <source>
        <dbReference type="PROSITE-ProRule" id="PRU00335"/>
    </source>
</evidence>
<evidence type="ECO:0000313" key="5">
    <source>
        <dbReference type="Proteomes" id="UP000743001"/>
    </source>
</evidence>
<dbReference type="PANTHER" id="PTHR43479:SF11">
    <property type="entry name" value="ACREF_ENVCD OPERON REPRESSOR-RELATED"/>
    <property type="match status" value="1"/>
</dbReference>
<dbReference type="InterPro" id="IPR001647">
    <property type="entry name" value="HTH_TetR"/>
</dbReference>
<accession>A0ABS6FWC4</accession>
<feature type="domain" description="HTH tetR-type" evidence="3">
    <location>
        <begin position="6"/>
        <end position="66"/>
    </location>
</feature>
<name>A0ABS6FWC4_9BACL</name>
<organism evidence="4 5">
    <name type="scientific">Paenibacillus brevis</name>
    <dbReference type="NCBI Taxonomy" id="2841508"/>
    <lineage>
        <taxon>Bacteria</taxon>
        <taxon>Bacillati</taxon>
        <taxon>Bacillota</taxon>
        <taxon>Bacilli</taxon>
        <taxon>Bacillales</taxon>
        <taxon>Paenibacillaceae</taxon>
        <taxon>Paenibacillus</taxon>
    </lineage>
</organism>
<dbReference type="Proteomes" id="UP000743001">
    <property type="component" value="Unassembled WGS sequence"/>
</dbReference>
<comment type="caution">
    <text evidence="4">The sequence shown here is derived from an EMBL/GenBank/DDBJ whole genome shotgun (WGS) entry which is preliminary data.</text>
</comment>
<keyword evidence="1 2" id="KW-0238">DNA-binding</keyword>
<dbReference type="PANTHER" id="PTHR43479">
    <property type="entry name" value="ACREF/ENVCD OPERON REPRESSOR-RELATED"/>
    <property type="match status" value="1"/>
</dbReference>
<gene>
    <name evidence="4" type="ORF">KQJ23_20870</name>
</gene>
<dbReference type="InterPro" id="IPR050624">
    <property type="entry name" value="HTH-type_Tx_Regulator"/>
</dbReference>